<dbReference type="AlphaFoldDB" id="A0AAD1U5N0"/>
<organism evidence="1 2">
    <name type="scientific">Euplotes crassus</name>
    <dbReference type="NCBI Taxonomy" id="5936"/>
    <lineage>
        <taxon>Eukaryota</taxon>
        <taxon>Sar</taxon>
        <taxon>Alveolata</taxon>
        <taxon>Ciliophora</taxon>
        <taxon>Intramacronucleata</taxon>
        <taxon>Spirotrichea</taxon>
        <taxon>Hypotrichia</taxon>
        <taxon>Euplotida</taxon>
        <taxon>Euplotidae</taxon>
        <taxon>Moneuplotes</taxon>
    </lineage>
</organism>
<dbReference type="EMBL" id="CAMPGE010001810">
    <property type="protein sequence ID" value="CAI2360611.1"/>
    <property type="molecule type" value="Genomic_DNA"/>
</dbReference>
<sequence length="360" mass="42561">MMTKDDLQNMKKELKNLTLDPKRRLKLEDMIEIILCTHLTVLQQVSDGWYSYFKRKYDQTRNTFEKAIQDLHNQTKINKNPTKKKKRFLYNKEISKVIEDHANMCKVQVNPSYSTRSQKETKEESTQCTLTSRRNKKICCELNQMAYVNLDLKHKESHEEHKFNTNHWSSVLYESRNQMESINQDSRLLSSVGDPPPLMVTRAIGPNGDIQSSRDHKGNNNIANLRMTLEVERLNKNLAMMQQMNEQLQMKLTSRDQCKDKGVQCMIHLKKKSEQVGGDCPYAQDSPPKQCNNDMYKSIRRSRKTRSEFTKYRDTRSSLLRMNHSYERMNEMRRLHYSSFFSPMKTSEISKRLKMLLHSV</sequence>
<evidence type="ECO:0000313" key="1">
    <source>
        <dbReference type="EMBL" id="CAI2360611.1"/>
    </source>
</evidence>
<keyword evidence="2" id="KW-1185">Reference proteome</keyword>
<protein>
    <submittedName>
        <fullName evidence="1">Uncharacterized protein</fullName>
    </submittedName>
</protein>
<reference evidence="1" key="1">
    <citation type="submission" date="2023-07" db="EMBL/GenBank/DDBJ databases">
        <authorList>
            <consortium name="AG Swart"/>
            <person name="Singh M."/>
            <person name="Singh A."/>
            <person name="Seah K."/>
            <person name="Emmerich C."/>
        </authorList>
    </citation>
    <scope>NUCLEOTIDE SEQUENCE</scope>
    <source>
        <strain evidence="1">DP1</strain>
    </source>
</reference>
<comment type="caution">
    <text evidence="1">The sequence shown here is derived from an EMBL/GenBank/DDBJ whole genome shotgun (WGS) entry which is preliminary data.</text>
</comment>
<proteinExistence type="predicted"/>
<dbReference type="Proteomes" id="UP001295684">
    <property type="component" value="Unassembled WGS sequence"/>
</dbReference>
<evidence type="ECO:0000313" key="2">
    <source>
        <dbReference type="Proteomes" id="UP001295684"/>
    </source>
</evidence>
<accession>A0AAD1U5N0</accession>
<gene>
    <name evidence="1" type="ORF">ECRASSUSDP1_LOCUS1915</name>
</gene>
<name>A0AAD1U5N0_EUPCR</name>